<comment type="caution">
    <text evidence="11">The sequence shown here is derived from an EMBL/GenBank/DDBJ whole genome shotgun (WGS) entry which is preliminary data.</text>
</comment>
<dbReference type="Pfam" id="PF00355">
    <property type="entry name" value="Rieske"/>
    <property type="match status" value="1"/>
</dbReference>
<feature type="domain" description="Rieske" evidence="10">
    <location>
        <begin position="4"/>
        <end position="99"/>
    </location>
</feature>
<dbReference type="GO" id="GO:0005737">
    <property type="term" value="C:cytoplasm"/>
    <property type="evidence" value="ECO:0007669"/>
    <property type="project" value="TreeGrafter"/>
</dbReference>
<reference evidence="11 12" key="1">
    <citation type="submission" date="2019-03" db="EMBL/GenBank/DDBJ databases">
        <title>Genomic analyses of the natural microbiome of Caenorhabditis elegans.</title>
        <authorList>
            <person name="Samuel B."/>
        </authorList>
    </citation>
    <scope>NUCLEOTIDE SEQUENCE [LARGE SCALE GENOMIC DNA]</scope>
    <source>
        <strain evidence="11 12">BIGb0525</strain>
    </source>
</reference>
<dbReference type="PRINTS" id="PR00368">
    <property type="entry name" value="FADPNR"/>
</dbReference>
<evidence type="ECO:0000256" key="1">
    <source>
        <dbReference type="ARBA" id="ARBA00001974"/>
    </source>
</evidence>
<dbReference type="InterPro" id="IPR050446">
    <property type="entry name" value="FAD-oxidoreductase/Apoptosis"/>
</dbReference>
<dbReference type="PANTHER" id="PTHR43557:SF2">
    <property type="entry name" value="RIESKE DOMAIN-CONTAINING PROTEIN-RELATED"/>
    <property type="match status" value="1"/>
</dbReference>
<comment type="cofactor">
    <cofactor evidence="1">
        <name>FAD</name>
        <dbReference type="ChEBI" id="CHEBI:57692"/>
    </cofactor>
</comment>
<sequence length="515" mass="56468">MSLHRVARIADVPEDRGLQVEIGDCKIVLLRTNGQLRAFQGECPHAGAPLADGALCHGRLICPWHKAAFRAEDGALCEPPALDSLKRYPLELRGEEVWVDDQPLPDPHTPPADDSRTPPADDSRTFVIVGAGAAGTACAAALREKGFGGRIVMIDREPEAGYDRTVLSKFVLAGEMPPHEIPPLREDDFYKEQRIERQRGEISSINASEKTLHLEDGQSLAYDAAVLATGGEPNPLDLPGADLPQVFVLRSKAQAERIMNTARPEQRAVIIGDSFIALECASALRQYGLDVTVLARHAIPFAAQFGEAVGKAIRALHEQNGVKFITEHAATEIIGDGKVEAVLLDNGLRLSADLVLAGVGVHPATEAFASLPKEKDQSLRVDDGMRLSESLWAIGDIATFPLHGQPQRIEHWRLAQQHARIAAANMLGGDEHYLDVPFFWTWHFGKNYDYLGHAEHWDEVEFLGEPENPPFIGLFGRNGVLVAAVACEKERAMALLAERMKQPLPMEEAWTLIRD</sequence>
<keyword evidence="6" id="KW-0560">Oxidoreductase</keyword>
<evidence type="ECO:0000256" key="5">
    <source>
        <dbReference type="ARBA" id="ARBA00022827"/>
    </source>
</evidence>
<dbReference type="CDD" id="cd03478">
    <property type="entry name" value="Rieske_AIFL_N"/>
    <property type="match status" value="1"/>
</dbReference>
<dbReference type="InterPro" id="IPR017941">
    <property type="entry name" value="Rieske_2Fe-2S"/>
</dbReference>
<dbReference type="GO" id="GO:0016651">
    <property type="term" value="F:oxidoreductase activity, acting on NAD(P)H"/>
    <property type="evidence" value="ECO:0007669"/>
    <property type="project" value="TreeGrafter"/>
</dbReference>
<dbReference type="InterPro" id="IPR036922">
    <property type="entry name" value="Rieske_2Fe-2S_sf"/>
</dbReference>
<dbReference type="SUPFAM" id="SSF55424">
    <property type="entry name" value="FAD/NAD-linked reductases, dimerisation (C-terminal) domain"/>
    <property type="match status" value="1"/>
</dbReference>
<dbReference type="GO" id="GO:0046872">
    <property type="term" value="F:metal ion binding"/>
    <property type="evidence" value="ECO:0007669"/>
    <property type="project" value="UniProtKB-KW"/>
</dbReference>
<keyword evidence="8" id="KW-0411">Iron-sulfur</keyword>
<evidence type="ECO:0000256" key="7">
    <source>
        <dbReference type="ARBA" id="ARBA00023004"/>
    </source>
</evidence>
<dbReference type="Gene3D" id="3.50.50.60">
    <property type="entry name" value="FAD/NAD(P)-binding domain"/>
    <property type="match status" value="2"/>
</dbReference>
<name>A0A4R7VC23_9PSED</name>
<dbReference type="PANTHER" id="PTHR43557">
    <property type="entry name" value="APOPTOSIS-INDUCING FACTOR 1"/>
    <property type="match status" value="1"/>
</dbReference>
<organism evidence="11 12">
    <name type="scientific">Pseudomonas helmanticensis</name>
    <dbReference type="NCBI Taxonomy" id="1471381"/>
    <lineage>
        <taxon>Bacteria</taxon>
        <taxon>Pseudomonadati</taxon>
        <taxon>Pseudomonadota</taxon>
        <taxon>Gammaproteobacteria</taxon>
        <taxon>Pseudomonadales</taxon>
        <taxon>Pseudomonadaceae</taxon>
        <taxon>Pseudomonas</taxon>
    </lineage>
</organism>
<dbReference type="RefSeq" id="WP_134176156.1">
    <property type="nucleotide sequence ID" value="NZ_SOCQ01000007.1"/>
</dbReference>
<evidence type="ECO:0000256" key="8">
    <source>
        <dbReference type="ARBA" id="ARBA00023014"/>
    </source>
</evidence>
<dbReference type="Gene3D" id="3.30.390.30">
    <property type="match status" value="1"/>
</dbReference>
<evidence type="ECO:0000256" key="4">
    <source>
        <dbReference type="ARBA" id="ARBA00022723"/>
    </source>
</evidence>
<evidence type="ECO:0000313" key="12">
    <source>
        <dbReference type="Proteomes" id="UP000295804"/>
    </source>
</evidence>
<evidence type="ECO:0000313" key="11">
    <source>
        <dbReference type="EMBL" id="TDV46632.1"/>
    </source>
</evidence>
<feature type="region of interest" description="Disordered" evidence="9">
    <location>
        <begin position="98"/>
        <end position="122"/>
    </location>
</feature>
<dbReference type="InterPro" id="IPR023753">
    <property type="entry name" value="FAD/NAD-binding_dom"/>
</dbReference>
<dbReference type="Gene3D" id="2.102.10.10">
    <property type="entry name" value="Rieske [2Fe-2S] iron-sulphur domain"/>
    <property type="match status" value="1"/>
</dbReference>
<keyword evidence="2" id="KW-0285">Flavoprotein</keyword>
<dbReference type="GO" id="GO:0051537">
    <property type="term" value="F:2 iron, 2 sulfur cluster binding"/>
    <property type="evidence" value="ECO:0007669"/>
    <property type="project" value="UniProtKB-KW"/>
</dbReference>
<dbReference type="PROSITE" id="PS51296">
    <property type="entry name" value="RIESKE"/>
    <property type="match status" value="1"/>
</dbReference>
<evidence type="ECO:0000256" key="6">
    <source>
        <dbReference type="ARBA" id="ARBA00023002"/>
    </source>
</evidence>
<evidence type="ECO:0000256" key="2">
    <source>
        <dbReference type="ARBA" id="ARBA00022630"/>
    </source>
</evidence>
<dbReference type="InterPro" id="IPR036188">
    <property type="entry name" value="FAD/NAD-bd_sf"/>
</dbReference>
<dbReference type="SUPFAM" id="SSF51905">
    <property type="entry name" value="FAD/NAD(P)-binding domain"/>
    <property type="match status" value="2"/>
</dbReference>
<keyword evidence="5" id="KW-0274">FAD</keyword>
<dbReference type="PRINTS" id="PR00411">
    <property type="entry name" value="PNDRDTASEI"/>
</dbReference>
<evidence type="ECO:0000256" key="9">
    <source>
        <dbReference type="SAM" id="MobiDB-lite"/>
    </source>
</evidence>
<gene>
    <name evidence="11" type="ORF">EDF87_10744</name>
</gene>
<evidence type="ECO:0000256" key="3">
    <source>
        <dbReference type="ARBA" id="ARBA00022714"/>
    </source>
</evidence>
<dbReference type="Pfam" id="PF07992">
    <property type="entry name" value="Pyr_redox_2"/>
    <property type="match status" value="1"/>
</dbReference>
<dbReference type="AlphaFoldDB" id="A0A4R7VC23"/>
<protein>
    <submittedName>
        <fullName evidence="11">Rieske-like 2Fe-2S protein</fullName>
    </submittedName>
</protein>
<dbReference type="EMBL" id="SOCQ01000007">
    <property type="protein sequence ID" value="TDV46632.1"/>
    <property type="molecule type" value="Genomic_DNA"/>
</dbReference>
<keyword evidence="3" id="KW-0001">2Fe-2S</keyword>
<dbReference type="InterPro" id="IPR016156">
    <property type="entry name" value="FAD/NAD-linked_Rdtase_dimer_sf"/>
</dbReference>
<keyword evidence="4" id="KW-0479">Metal-binding</keyword>
<proteinExistence type="predicted"/>
<accession>A0A4R7VC23</accession>
<evidence type="ECO:0000259" key="10">
    <source>
        <dbReference type="PROSITE" id="PS51296"/>
    </source>
</evidence>
<keyword evidence="7" id="KW-0408">Iron</keyword>
<feature type="compositionally biased region" description="Basic and acidic residues" evidence="9">
    <location>
        <begin position="111"/>
        <end position="122"/>
    </location>
</feature>
<dbReference type="Proteomes" id="UP000295804">
    <property type="component" value="Unassembled WGS sequence"/>
</dbReference>
<dbReference type="SUPFAM" id="SSF50022">
    <property type="entry name" value="ISP domain"/>
    <property type="match status" value="1"/>
</dbReference>